<accession>A0A6T1LFW7</accession>
<keyword evidence="1" id="KW-0812">Transmembrane</keyword>
<evidence type="ECO:0000313" key="3">
    <source>
        <dbReference type="EMBL" id="CAE4650750.1"/>
    </source>
</evidence>
<keyword evidence="1" id="KW-0472">Membrane</keyword>
<organism evidence="3">
    <name type="scientific">Alexandrium monilatum</name>
    <dbReference type="NCBI Taxonomy" id="311494"/>
    <lineage>
        <taxon>Eukaryota</taxon>
        <taxon>Sar</taxon>
        <taxon>Alveolata</taxon>
        <taxon>Dinophyceae</taxon>
        <taxon>Gonyaulacales</taxon>
        <taxon>Pyrocystaceae</taxon>
        <taxon>Alexandrium</taxon>
    </lineage>
</organism>
<evidence type="ECO:0000313" key="4">
    <source>
        <dbReference type="EMBL" id="CAE4650754.1"/>
    </source>
</evidence>
<feature type="transmembrane region" description="Helical" evidence="1">
    <location>
        <begin position="101"/>
        <end position="124"/>
    </location>
</feature>
<keyword evidence="2" id="KW-0732">Signal</keyword>
<keyword evidence="1" id="KW-1133">Transmembrane helix</keyword>
<feature type="signal peptide" evidence="2">
    <location>
        <begin position="1"/>
        <end position="31"/>
    </location>
</feature>
<sequence length="125" mass="12540">MAQQRRPLLGAGLLALLAVVLLSTCPGFVGPAVDGRQAPRGPPLAEVPRLQAEATAPAAERASPSAAISASAAAGALMLAVEPALALSASYDERQSTASGMMVFVIVAAVVITAGFVAVLTNLYK</sequence>
<dbReference type="EMBL" id="HBNR01074442">
    <property type="protein sequence ID" value="CAE4650754.1"/>
    <property type="molecule type" value="Transcribed_RNA"/>
</dbReference>
<evidence type="ECO:0000256" key="1">
    <source>
        <dbReference type="SAM" id="Phobius"/>
    </source>
</evidence>
<proteinExistence type="predicted"/>
<feature type="chain" id="PRO_5035584752" evidence="2">
    <location>
        <begin position="32"/>
        <end position="125"/>
    </location>
</feature>
<protein>
    <submittedName>
        <fullName evidence="3">Uncharacterized protein</fullName>
    </submittedName>
</protein>
<evidence type="ECO:0000256" key="2">
    <source>
        <dbReference type="SAM" id="SignalP"/>
    </source>
</evidence>
<reference evidence="3" key="1">
    <citation type="submission" date="2021-01" db="EMBL/GenBank/DDBJ databases">
        <authorList>
            <person name="Corre E."/>
            <person name="Pelletier E."/>
            <person name="Niang G."/>
            <person name="Scheremetjew M."/>
            <person name="Finn R."/>
            <person name="Kale V."/>
            <person name="Holt S."/>
            <person name="Cochrane G."/>
            <person name="Meng A."/>
            <person name="Brown T."/>
            <person name="Cohen L."/>
        </authorList>
    </citation>
    <scope>NUCLEOTIDE SEQUENCE</scope>
    <source>
        <strain evidence="3">CCMP3105</strain>
    </source>
</reference>
<name>A0A6T1LFW7_9DINO</name>
<gene>
    <name evidence="3" type="ORF">AMON00008_LOCUS52888</name>
    <name evidence="4" type="ORF">AMON00008_LOCUS52891</name>
</gene>
<dbReference type="AlphaFoldDB" id="A0A6T1LFW7"/>
<dbReference type="EMBL" id="HBNR01074439">
    <property type="protein sequence ID" value="CAE4650750.1"/>
    <property type="molecule type" value="Transcribed_RNA"/>
</dbReference>